<evidence type="ECO:0000313" key="7">
    <source>
        <dbReference type="Proteomes" id="UP000013232"/>
    </source>
</evidence>
<dbReference type="NCBIfam" id="NF006549">
    <property type="entry name" value="PRK09045.1"/>
    <property type="match status" value="1"/>
</dbReference>
<comment type="similarity">
    <text evidence="1">Belongs to the metallo-dependent hydrolases superfamily. ATZ/TRZ family.</text>
</comment>
<evidence type="ECO:0000256" key="4">
    <source>
        <dbReference type="ARBA" id="ARBA00022833"/>
    </source>
</evidence>
<dbReference type="GO" id="GO:0016814">
    <property type="term" value="F:hydrolase activity, acting on carbon-nitrogen (but not peptide) bonds, in cyclic amidines"/>
    <property type="evidence" value="ECO:0007669"/>
    <property type="project" value="UniProtKB-ARBA"/>
</dbReference>
<dbReference type="GO" id="GO:0046872">
    <property type="term" value="F:metal ion binding"/>
    <property type="evidence" value="ECO:0007669"/>
    <property type="project" value="UniProtKB-KW"/>
</dbReference>
<keyword evidence="4" id="KW-0862">Zinc</keyword>
<dbReference type="PANTHER" id="PTHR43794:SF11">
    <property type="entry name" value="AMIDOHYDROLASE-RELATED DOMAIN-CONTAINING PROTEIN"/>
    <property type="match status" value="1"/>
</dbReference>
<keyword evidence="2" id="KW-0479">Metal-binding</keyword>
<dbReference type="AlphaFoldDB" id="N6YEU4"/>
<dbReference type="InterPro" id="IPR011059">
    <property type="entry name" value="Metal-dep_hydrolase_composite"/>
</dbReference>
<dbReference type="Gene3D" id="3.20.20.140">
    <property type="entry name" value="Metal-dependent hydrolases"/>
    <property type="match status" value="1"/>
</dbReference>
<evidence type="ECO:0000256" key="2">
    <source>
        <dbReference type="ARBA" id="ARBA00022723"/>
    </source>
</evidence>
<sequence>MSEPIDLLINPRWIVPVSPAGITLENHAVAIDGGRILAVLPTDEAHARYQPASTVDLPQQVLIPGLVNLHAHAAMNLLRGLADDLPLMRWLQEVIWPAESRHLSPVFVRDGTLLAAAEMLRGGITTCNDMYFYPGAAAAAFAEAGMRAVVGLVALEFPTPWASDTDDYLRKGLAIRDEWRGHPGISFSIAPHAPYTVSDNSFLRIRALADELDLPIHTHLHETVTEIRDSIAEYGMRPLARLARLGVLGENLIGAHAVHLDDADIELLSRHACSVAHCPTSNMKLGSGIAPVTRLLCADIRVGLGSDGAASNNRIDLFQEMRHAALLAKASILDASALPAHAALYMATLGGARALGLDARIGSISPGKLADLCAVDLGGMLTQPCFDPASHLVYVAGREHVTHVWVNGESRVAKGVPLLQINDIELLRIASVWHTRLAN</sequence>
<organism evidence="6 7">
    <name type="scientific">Thauera linaloolentis (strain DSM 12138 / JCM 21573 / CCUG 41526 / CIP 105981 / IAM 15112 / NBRC 102519 / 47Lol)</name>
    <dbReference type="NCBI Taxonomy" id="1123367"/>
    <lineage>
        <taxon>Bacteria</taxon>
        <taxon>Pseudomonadati</taxon>
        <taxon>Pseudomonadota</taxon>
        <taxon>Betaproteobacteria</taxon>
        <taxon>Rhodocyclales</taxon>
        <taxon>Zoogloeaceae</taxon>
        <taxon>Thauera</taxon>
    </lineage>
</organism>
<proteinExistence type="inferred from homology"/>
<gene>
    <name evidence="6" type="ORF">C666_03240</name>
</gene>
<dbReference type="PANTHER" id="PTHR43794">
    <property type="entry name" value="AMINOHYDROLASE SSNA-RELATED"/>
    <property type="match status" value="1"/>
</dbReference>
<protein>
    <submittedName>
        <fullName evidence="6">N-ethylammeline chlorohydrolase</fullName>
    </submittedName>
</protein>
<accession>N6YEU4</accession>
<name>N6YEU4_THAL4</name>
<dbReference type="SUPFAM" id="SSF51556">
    <property type="entry name" value="Metallo-dependent hydrolases"/>
    <property type="match status" value="1"/>
</dbReference>
<dbReference type="STRING" id="1123367.GCA_000621305_00129"/>
<keyword evidence="7" id="KW-1185">Reference proteome</keyword>
<dbReference type="InterPro" id="IPR050287">
    <property type="entry name" value="MTA/SAH_deaminase"/>
</dbReference>
<evidence type="ECO:0000259" key="5">
    <source>
        <dbReference type="Pfam" id="PF01979"/>
    </source>
</evidence>
<comment type="caution">
    <text evidence="6">The sequence shown here is derived from an EMBL/GenBank/DDBJ whole genome shotgun (WGS) entry which is preliminary data.</text>
</comment>
<dbReference type="Gene3D" id="2.30.40.10">
    <property type="entry name" value="Urease, subunit C, domain 1"/>
    <property type="match status" value="1"/>
</dbReference>
<dbReference type="RefSeq" id="WP_004333740.1">
    <property type="nucleotide sequence ID" value="NZ_AMXE01000006.1"/>
</dbReference>
<dbReference type="InterPro" id="IPR006680">
    <property type="entry name" value="Amidohydro-rel"/>
</dbReference>
<dbReference type="Proteomes" id="UP000013232">
    <property type="component" value="Unassembled WGS sequence"/>
</dbReference>
<evidence type="ECO:0000256" key="3">
    <source>
        <dbReference type="ARBA" id="ARBA00022801"/>
    </source>
</evidence>
<dbReference type="OrthoDB" id="9807210at2"/>
<dbReference type="InterPro" id="IPR032466">
    <property type="entry name" value="Metal_Hydrolase"/>
</dbReference>
<dbReference type="Pfam" id="PF01979">
    <property type="entry name" value="Amidohydro_1"/>
    <property type="match status" value="1"/>
</dbReference>
<dbReference type="SUPFAM" id="SSF51338">
    <property type="entry name" value="Composite domain of metallo-dependent hydrolases"/>
    <property type="match status" value="1"/>
</dbReference>
<keyword evidence="3 6" id="KW-0378">Hydrolase</keyword>
<reference evidence="6 7" key="1">
    <citation type="submission" date="2012-09" db="EMBL/GenBank/DDBJ databases">
        <title>Draft Genome Sequences of 6 Strains from Genus Thauera.</title>
        <authorList>
            <person name="Liu B."/>
            <person name="Shapleigh J.P."/>
            <person name="Frostegard A.H."/>
        </authorList>
    </citation>
    <scope>NUCLEOTIDE SEQUENCE [LARGE SCALE GENOMIC DNA]</scope>
    <source>
        <strain evidence="7">47Lol / DSM 12138</strain>
    </source>
</reference>
<dbReference type="GO" id="GO:0019239">
    <property type="term" value="F:deaminase activity"/>
    <property type="evidence" value="ECO:0007669"/>
    <property type="project" value="UniProtKB-ARBA"/>
</dbReference>
<evidence type="ECO:0000256" key="1">
    <source>
        <dbReference type="ARBA" id="ARBA00006745"/>
    </source>
</evidence>
<dbReference type="CDD" id="cd01298">
    <property type="entry name" value="ATZ_TRZ_like"/>
    <property type="match status" value="1"/>
</dbReference>
<feature type="domain" description="Amidohydrolase-related" evidence="5">
    <location>
        <begin position="61"/>
        <end position="409"/>
    </location>
</feature>
<dbReference type="EMBL" id="AMXE01000006">
    <property type="protein sequence ID" value="ENO90045.1"/>
    <property type="molecule type" value="Genomic_DNA"/>
</dbReference>
<evidence type="ECO:0000313" key="6">
    <source>
        <dbReference type="EMBL" id="ENO90045.1"/>
    </source>
</evidence>
<dbReference type="FunFam" id="3.20.20.140:FF:000014">
    <property type="entry name" value="5-methylthioadenosine/S-adenosylhomocysteine deaminase"/>
    <property type="match status" value="1"/>
</dbReference>
<dbReference type="eggNOG" id="COG0402">
    <property type="taxonomic scope" value="Bacteria"/>
</dbReference>